<gene>
    <name evidence="2" type="ORF">LOD99_14056</name>
</gene>
<dbReference type="EMBL" id="JAKMXF010000033">
    <property type="protein sequence ID" value="KAI6660471.1"/>
    <property type="molecule type" value="Genomic_DNA"/>
</dbReference>
<evidence type="ECO:0000313" key="2">
    <source>
        <dbReference type="EMBL" id="KAI6660471.1"/>
    </source>
</evidence>
<name>A0AAV7KGD8_9METZ</name>
<accession>A0AAV7KGD8</accession>
<proteinExistence type="predicted"/>
<keyword evidence="3" id="KW-1185">Reference proteome</keyword>
<dbReference type="AlphaFoldDB" id="A0AAV7KGD8"/>
<comment type="caution">
    <text evidence="2">The sequence shown here is derived from an EMBL/GenBank/DDBJ whole genome shotgun (WGS) entry which is preliminary data.</text>
</comment>
<feature type="domain" description="ASX DEUBAD" evidence="1">
    <location>
        <begin position="435"/>
        <end position="554"/>
    </location>
</feature>
<protein>
    <recommendedName>
        <fullName evidence="1">ASX DEUBAD domain-containing protein</fullName>
    </recommendedName>
</protein>
<reference evidence="2 3" key="1">
    <citation type="journal article" date="2023" name="BMC Biol.">
        <title>The compact genome of the sponge Oopsacas minuta (Hexactinellida) is lacking key metazoan core genes.</title>
        <authorList>
            <person name="Santini S."/>
            <person name="Schenkelaars Q."/>
            <person name="Jourda C."/>
            <person name="Duchesne M."/>
            <person name="Belahbib H."/>
            <person name="Rocher C."/>
            <person name="Selva M."/>
            <person name="Riesgo A."/>
            <person name="Vervoort M."/>
            <person name="Leys S.P."/>
            <person name="Kodjabachian L."/>
            <person name="Le Bivic A."/>
            <person name="Borchiellini C."/>
            <person name="Claverie J.M."/>
            <person name="Renard E."/>
        </authorList>
    </citation>
    <scope>NUCLEOTIDE SEQUENCE [LARGE SCALE GENOMIC DNA]</scope>
    <source>
        <strain evidence="2">SPO-2</strain>
    </source>
</reference>
<evidence type="ECO:0000313" key="3">
    <source>
        <dbReference type="Proteomes" id="UP001165289"/>
    </source>
</evidence>
<organism evidence="2 3">
    <name type="scientific">Oopsacas minuta</name>
    <dbReference type="NCBI Taxonomy" id="111878"/>
    <lineage>
        <taxon>Eukaryota</taxon>
        <taxon>Metazoa</taxon>
        <taxon>Porifera</taxon>
        <taxon>Hexactinellida</taxon>
        <taxon>Hexasterophora</taxon>
        <taxon>Lyssacinosida</taxon>
        <taxon>Leucopsacidae</taxon>
        <taxon>Oopsacas</taxon>
    </lineage>
</organism>
<sequence length="713" mass="80436">MSSKNNRDSRQQQAIPFSEEFKIKVLKRGLELRNWSAASREFDLSLNTLRMWRGTYTSLLEQLAFEMGVEVYYNPKVEFETLKSRAMPILPCKDPRINLFLSTRILTPLESAALVLKKAKVPMTTQRIYQDILQLQLRNRIDFDDLKNDLLAHCGPDDPFSLMKSTTAFFNENSYAFRLKQNISTRRLLNSGYNSLKEDIKPSFLSTNSPIKTTQNNEQHEESDSLKCSSKGINLLVPNLCVKPISVAAGSDKRTSPDPVSINCHQIYIRENSLPIVSPSLCKETVPSPVKYLLASDKRRIGGKKHRGVSGEEFLLPLNLGIGEDAKEDKKSNVQEVPITSATSSMIIERQSDSLNLNTPCVLLTNNDTGQLYHVATHPDQLIHPQICIPSSCTDRAEMPSIVSDLGSSTIGIASADTNSRHMVCDIQSIKQENQKKTASRNKRRKNGMTSPVTHFLMEKDIKNIINKKNFSLYFSEEERNELISLLPEIDQVVTPSEVSLSETAFSHEYFSQALTEWHEDVLCGEVNLNTKIKNEKNESLKKSDIWKVKQLHDYEQEEASKSNRLPSGVVSVSQLRLEVEQEKRSLSKSFDGSSLNNLFLHPSMLHTSVTQLAMCKPTQSEVRIQLNKSLLAILPLKSPALPDVIDLTLSDSDDSMLHTDDILFNKSSLVISLPRLPTDFESPSKKAHRTNNSIQRLTTELQSSKRLKMSQK</sequence>
<dbReference type="Pfam" id="PF13919">
    <property type="entry name" value="ASXH"/>
    <property type="match status" value="1"/>
</dbReference>
<dbReference type="Proteomes" id="UP001165289">
    <property type="component" value="Unassembled WGS sequence"/>
</dbReference>
<dbReference type="InterPro" id="IPR028020">
    <property type="entry name" value="ASX_DEUBAD_dom"/>
</dbReference>
<evidence type="ECO:0000259" key="1">
    <source>
        <dbReference type="Pfam" id="PF13919"/>
    </source>
</evidence>